<comment type="caution">
    <text evidence="5">The sequence shown here is derived from an EMBL/GenBank/DDBJ whole genome shotgun (WGS) entry which is preliminary data.</text>
</comment>
<feature type="transmembrane region" description="Helical" evidence="4">
    <location>
        <begin position="79"/>
        <end position="97"/>
    </location>
</feature>
<accession>A0ABQ8XDM0</accession>
<dbReference type="InterPro" id="IPR027417">
    <property type="entry name" value="P-loop_NTPase"/>
</dbReference>
<dbReference type="PROSITE" id="PS51419">
    <property type="entry name" value="RAB"/>
    <property type="match status" value="1"/>
</dbReference>
<dbReference type="Pfam" id="PF00071">
    <property type="entry name" value="Ras"/>
    <property type="match status" value="1"/>
</dbReference>
<feature type="transmembrane region" description="Helical" evidence="4">
    <location>
        <begin position="312"/>
        <end position="332"/>
    </location>
</feature>
<dbReference type="Proteomes" id="UP001150062">
    <property type="component" value="Unassembled WGS sequence"/>
</dbReference>
<evidence type="ECO:0000313" key="5">
    <source>
        <dbReference type="EMBL" id="KAJ6230743.1"/>
    </source>
</evidence>
<name>A0ABQ8XDM0_9EUKA</name>
<keyword evidence="4" id="KW-0472">Membrane</keyword>
<evidence type="ECO:0000256" key="3">
    <source>
        <dbReference type="SAM" id="MobiDB-lite"/>
    </source>
</evidence>
<dbReference type="SMART" id="SM00174">
    <property type="entry name" value="RHO"/>
    <property type="match status" value="1"/>
</dbReference>
<dbReference type="EMBL" id="JAOAOG010000309">
    <property type="protein sequence ID" value="KAJ6230743.1"/>
    <property type="molecule type" value="Genomic_DNA"/>
</dbReference>
<gene>
    <name evidence="5" type="ORF">M0813_06533</name>
</gene>
<keyword evidence="6" id="KW-1185">Reference proteome</keyword>
<dbReference type="Gene3D" id="3.40.50.300">
    <property type="entry name" value="P-loop containing nucleotide triphosphate hydrolases"/>
    <property type="match status" value="1"/>
</dbReference>
<sequence length="524" mass="60514">MNHLSSVLLLLAPCCFFAGLGNLHIWQYVLPISLAIWKDNIDQIVIFTVFLELITSCVSILLTKRHMQKNKMQIQRKKFLSIFFSELVVFTFVGWFLRKKLIKPLSKPFITRICYIMIPFILESILRVIFEIKMKKKKKFREKGQKEEYYTSIQHSIEHSNYKGNLIGITNSDESKSGDECLSSLDQSDNNQFSSHDSENHNKNLLNKDLEEKCEEEKKGNPTKHHFHDFKMKHLNTKKKFRFKIAVIFIVSLPNYVLGSFFGMGIGAMFVNFLPSFGFDSLNSSLIARAMTTLQLSIIACLYFLTSHTANIRYFLPRISILLPLTILGLIIQMTELKLAILGTAGSGKSSILVQFLQNFFIEEYDPTIEDTYKKHAMIDNQTYILDILDTAGAEEYSSLRDSYLRKSAGFFVVYSITNRGSFLESKRFVEEIHRYKNKTVFPIMVVGNKTDLEFDRQVSQNEGMDFAKSLHCSFIETSAKTNTNIEKSFFDLVREIKTYCSKNNIDISTYNANEKTKEKCHLL</sequence>
<feature type="transmembrane region" description="Helical" evidence="4">
    <location>
        <begin position="109"/>
        <end position="130"/>
    </location>
</feature>
<protein>
    <submittedName>
        <fullName evidence="5">Ras gtpase-related</fullName>
    </submittedName>
</protein>
<dbReference type="PRINTS" id="PR00449">
    <property type="entry name" value="RASTRNSFRMNG"/>
</dbReference>
<dbReference type="PROSITE" id="PS51420">
    <property type="entry name" value="RHO"/>
    <property type="match status" value="1"/>
</dbReference>
<keyword evidence="1" id="KW-0547">Nucleotide-binding</keyword>
<dbReference type="InterPro" id="IPR005225">
    <property type="entry name" value="Small_GTP-bd"/>
</dbReference>
<dbReference type="PROSITE" id="PS51421">
    <property type="entry name" value="RAS"/>
    <property type="match status" value="1"/>
</dbReference>
<evidence type="ECO:0000256" key="4">
    <source>
        <dbReference type="SAM" id="Phobius"/>
    </source>
</evidence>
<dbReference type="SMART" id="SM00175">
    <property type="entry name" value="RAB"/>
    <property type="match status" value="1"/>
</dbReference>
<dbReference type="SMART" id="SM00176">
    <property type="entry name" value="RAN"/>
    <property type="match status" value="1"/>
</dbReference>
<dbReference type="PANTHER" id="PTHR24070">
    <property type="entry name" value="RAS, DI-RAS, AND RHEB FAMILY MEMBERS OF SMALL GTPASE SUPERFAMILY"/>
    <property type="match status" value="1"/>
</dbReference>
<proteinExistence type="predicted"/>
<dbReference type="SUPFAM" id="SSF52540">
    <property type="entry name" value="P-loop containing nucleoside triphosphate hydrolases"/>
    <property type="match status" value="1"/>
</dbReference>
<feature type="region of interest" description="Disordered" evidence="3">
    <location>
        <begin position="178"/>
        <end position="202"/>
    </location>
</feature>
<evidence type="ECO:0000313" key="6">
    <source>
        <dbReference type="Proteomes" id="UP001150062"/>
    </source>
</evidence>
<organism evidence="5 6">
    <name type="scientific">Anaeramoeba flamelloides</name>
    <dbReference type="NCBI Taxonomy" id="1746091"/>
    <lineage>
        <taxon>Eukaryota</taxon>
        <taxon>Metamonada</taxon>
        <taxon>Anaeramoebidae</taxon>
        <taxon>Anaeramoeba</taxon>
    </lineage>
</organism>
<dbReference type="SMART" id="SM00173">
    <property type="entry name" value="RAS"/>
    <property type="match status" value="1"/>
</dbReference>
<feature type="transmembrane region" description="Helical" evidence="4">
    <location>
        <begin position="241"/>
        <end position="274"/>
    </location>
</feature>
<feature type="transmembrane region" description="Helical" evidence="4">
    <location>
        <begin position="286"/>
        <end position="305"/>
    </location>
</feature>
<reference evidence="5" key="1">
    <citation type="submission" date="2022-08" db="EMBL/GenBank/DDBJ databases">
        <title>Novel sulfate-reducing endosymbionts in the free-living metamonad Anaeramoeba.</title>
        <authorList>
            <person name="Jerlstrom-Hultqvist J."/>
            <person name="Cepicka I."/>
            <person name="Gallot-Lavallee L."/>
            <person name="Salas-Leiva D."/>
            <person name="Curtis B.A."/>
            <person name="Zahonova K."/>
            <person name="Pipaliya S."/>
            <person name="Dacks J."/>
            <person name="Roger A.J."/>
        </authorList>
    </citation>
    <scope>NUCLEOTIDE SEQUENCE</scope>
    <source>
        <strain evidence="5">Schooner1</strain>
    </source>
</reference>
<feature type="compositionally biased region" description="Polar residues" evidence="3">
    <location>
        <begin position="184"/>
        <end position="195"/>
    </location>
</feature>
<dbReference type="InterPro" id="IPR001806">
    <property type="entry name" value="Small_GTPase"/>
</dbReference>
<dbReference type="InterPro" id="IPR020849">
    <property type="entry name" value="Small_GTPase_Ras-type"/>
</dbReference>
<feature type="transmembrane region" description="Helical" evidence="4">
    <location>
        <begin position="41"/>
        <end position="63"/>
    </location>
</feature>
<keyword evidence="4" id="KW-0812">Transmembrane</keyword>
<dbReference type="CDD" id="cd00876">
    <property type="entry name" value="Ras"/>
    <property type="match status" value="1"/>
</dbReference>
<evidence type="ECO:0000256" key="2">
    <source>
        <dbReference type="ARBA" id="ARBA00023134"/>
    </source>
</evidence>
<keyword evidence="4" id="KW-1133">Transmembrane helix</keyword>
<dbReference type="NCBIfam" id="TIGR00231">
    <property type="entry name" value="small_GTP"/>
    <property type="match status" value="1"/>
</dbReference>
<keyword evidence="2" id="KW-0342">GTP-binding</keyword>
<evidence type="ECO:0000256" key="1">
    <source>
        <dbReference type="ARBA" id="ARBA00022741"/>
    </source>
</evidence>